<feature type="compositionally biased region" description="Low complexity" evidence="1">
    <location>
        <begin position="331"/>
        <end position="344"/>
    </location>
</feature>
<comment type="caution">
    <text evidence="2">The sequence shown here is derived from an EMBL/GenBank/DDBJ whole genome shotgun (WGS) entry which is preliminary data.</text>
</comment>
<dbReference type="Proteomes" id="UP001190700">
    <property type="component" value="Unassembled WGS sequence"/>
</dbReference>
<evidence type="ECO:0000313" key="3">
    <source>
        <dbReference type="Proteomes" id="UP001190700"/>
    </source>
</evidence>
<dbReference type="EMBL" id="LGRX02018731">
    <property type="protein sequence ID" value="KAK3259453.1"/>
    <property type="molecule type" value="Genomic_DNA"/>
</dbReference>
<feature type="compositionally biased region" description="Low complexity" evidence="1">
    <location>
        <begin position="230"/>
        <end position="245"/>
    </location>
</feature>
<sequence length="653" mass="72072">MYRKPKYKLGIKALEVTIPTQAPMAAEDGRNEDAEGVDDNNAANDDDGDDVAVREDLEGDGDDVDEWFYDLQSSLDSVALRGVTQDQTDALEAHREAMQTKMEALVSHPQQAMASPSPTPCAQAAIMIPASLSQPPQEQQEQVQGFEHAQAPHHQHQQEQQLQQQAPFGGLQPSQPPLRPQQVLSPPQEHQQQQEQQLQQQMPPGGLQPSQPPSRPQQVLSPPQEHRQQQEQQLQQQTPPGGLQPSQPPSRPQQVLSPPQEHQQQQLQQQMPPGGLQPTQPPLRPQKVLSPPQEHQQQQLQQQTPPGGLQPSQPPLRPQQVLSPPQEHPQQELQQQMPPGGLQPSQPPLRPQQVLSPPREHRQQQEQQLQQQMPPGGLQPSQPPLRPQQVLSPPQEHRQQQEQQLQQQTPPGGLQPSQPPWQPQPRAKTANAPTYPSTVKGVRASTKRRRQDAAQAEVGTSQSAGAGGVPQHVSTLVRPIEIENSAAVEFYFEIRSKREKSIMKANGGIDLNLFVKEWNMLLTERRSSNALAHGGVPLITPAYLREFEKQLTMRHLVAASPAATSHASGDNASFVTQVDVPQVQSQASLLRQHVQYNEATPKPFEVNVGTIAPPIAKGGKGVRKMCVACRKAGLGEIPSTHEHKQNCPSKVNN</sequence>
<feature type="compositionally biased region" description="Low complexity" evidence="1">
    <location>
        <begin position="401"/>
        <end position="416"/>
    </location>
</feature>
<proteinExistence type="predicted"/>
<dbReference type="AlphaFoldDB" id="A0AAE0FHB4"/>
<feature type="compositionally biased region" description="Low complexity" evidence="1">
    <location>
        <begin position="252"/>
        <end position="278"/>
    </location>
</feature>
<protein>
    <submittedName>
        <fullName evidence="2">Uncharacterized protein</fullName>
    </submittedName>
</protein>
<feature type="compositionally biased region" description="Low complexity" evidence="1">
    <location>
        <begin position="285"/>
        <end position="311"/>
    </location>
</feature>
<accession>A0AAE0FHB4</accession>
<feature type="compositionally biased region" description="Low complexity" evidence="1">
    <location>
        <begin position="180"/>
        <end position="209"/>
    </location>
</feature>
<reference evidence="2 3" key="1">
    <citation type="journal article" date="2015" name="Genome Biol. Evol.">
        <title>Comparative Genomics of a Bacterivorous Green Alga Reveals Evolutionary Causalities and Consequences of Phago-Mixotrophic Mode of Nutrition.</title>
        <authorList>
            <person name="Burns J.A."/>
            <person name="Paasch A."/>
            <person name="Narechania A."/>
            <person name="Kim E."/>
        </authorList>
    </citation>
    <scope>NUCLEOTIDE SEQUENCE [LARGE SCALE GENOMIC DNA]</scope>
    <source>
        <strain evidence="2 3">PLY_AMNH</strain>
    </source>
</reference>
<feature type="region of interest" description="Disordered" evidence="1">
    <location>
        <begin position="20"/>
        <end position="63"/>
    </location>
</feature>
<evidence type="ECO:0000256" key="1">
    <source>
        <dbReference type="SAM" id="MobiDB-lite"/>
    </source>
</evidence>
<keyword evidence="3" id="KW-1185">Reference proteome</keyword>
<feature type="region of interest" description="Disordered" evidence="1">
    <location>
        <begin position="133"/>
        <end position="470"/>
    </location>
</feature>
<feature type="compositionally biased region" description="Low complexity" evidence="1">
    <location>
        <begin position="158"/>
        <end position="173"/>
    </location>
</feature>
<feature type="compositionally biased region" description="Low complexity" evidence="1">
    <location>
        <begin position="365"/>
        <end position="380"/>
    </location>
</feature>
<evidence type="ECO:0000313" key="2">
    <source>
        <dbReference type="EMBL" id="KAK3259453.1"/>
    </source>
</evidence>
<feature type="compositionally biased region" description="Low complexity" evidence="1">
    <location>
        <begin position="134"/>
        <end position="149"/>
    </location>
</feature>
<name>A0AAE0FHB4_9CHLO</name>
<feature type="compositionally biased region" description="Acidic residues" evidence="1">
    <location>
        <begin position="34"/>
        <end position="50"/>
    </location>
</feature>
<gene>
    <name evidence="2" type="ORF">CYMTET_31550</name>
</gene>
<organism evidence="2 3">
    <name type="scientific">Cymbomonas tetramitiformis</name>
    <dbReference type="NCBI Taxonomy" id="36881"/>
    <lineage>
        <taxon>Eukaryota</taxon>
        <taxon>Viridiplantae</taxon>
        <taxon>Chlorophyta</taxon>
        <taxon>Pyramimonadophyceae</taxon>
        <taxon>Pyramimonadales</taxon>
        <taxon>Pyramimonadaceae</taxon>
        <taxon>Cymbomonas</taxon>
    </lineage>
</organism>